<evidence type="ECO:0000256" key="5">
    <source>
        <dbReference type="ARBA" id="ARBA00022723"/>
    </source>
</evidence>
<dbReference type="InterPro" id="IPR000170">
    <property type="entry name" value="High_potential_FeS_prot"/>
</dbReference>
<dbReference type="GO" id="GO:0046872">
    <property type="term" value="F:metal ion binding"/>
    <property type="evidence" value="ECO:0007669"/>
    <property type="project" value="UniProtKB-KW"/>
</dbReference>
<dbReference type="HOGENOM" id="CLU_1784173_0_0_6"/>
<dbReference type="InterPro" id="IPR006311">
    <property type="entry name" value="TAT_signal"/>
</dbReference>
<evidence type="ECO:0000256" key="2">
    <source>
        <dbReference type="ARBA" id="ARBA00011738"/>
    </source>
</evidence>
<evidence type="ECO:0000256" key="1">
    <source>
        <dbReference type="ARBA" id="ARBA00002137"/>
    </source>
</evidence>
<dbReference type="PROSITE" id="PS51318">
    <property type="entry name" value="TAT"/>
    <property type="match status" value="1"/>
</dbReference>
<evidence type="ECO:0000256" key="6">
    <source>
        <dbReference type="ARBA" id="ARBA00022982"/>
    </source>
</evidence>
<sequence length="145" mass="16047">MMSNKPCDRSRRKFLRLGLMSTAAIPAASLFGSKAMADNGNNNNGNDQTWEIISEDAPEAKGIGYVHNQADADMDHPRFESHQFCANCLLYVPHEEDGDHGYCAAFGMDEKRLVNASGWCWAWEDAGDAAEIGPRDVPEDQLRRG</sequence>
<evidence type="ECO:0000256" key="10">
    <source>
        <dbReference type="SAM" id="SignalP"/>
    </source>
</evidence>
<dbReference type="STRING" id="349124.Hhal_1624"/>
<dbReference type="AlphaFoldDB" id="A1WXH6"/>
<feature type="chain" id="PRO_5002640887" description="High-potential iron-sulfur protein" evidence="10">
    <location>
        <begin position="38"/>
        <end position="145"/>
    </location>
</feature>
<dbReference type="OrthoDB" id="5298540at2"/>
<dbReference type="GO" id="GO:0019646">
    <property type="term" value="P:aerobic electron transport chain"/>
    <property type="evidence" value="ECO:0007669"/>
    <property type="project" value="InterPro"/>
</dbReference>
<keyword evidence="3 9" id="KW-0813">Transport</keyword>
<feature type="binding site" evidence="14">
    <location>
        <position position="85"/>
    </location>
    <ligand>
        <name>[4Fe-4S] cluster</name>
        <dbReference type="ChEBI" id="CHEBI:49883"/>
    </ligand>
</feature>
<reference evidence="14" key="3">
    <citation type="journal article" date="2025" name="Commun. Biol.">
        <title>A Native LH1-RC-HiPIP Supercomplex from an Extremophilic Phototroph.</title>
        <authorList>
            <person name="Tani K."/>
            <person name="Kanno R."/>
            <person name="Nagashima K.V.P."/>
            <person name="Kawakami M."/>
            <person name="Hiwatashi N."/>
            <person name="Nakata K."/>
            <person name="Nagashima S."/>
            <person name="Inoue K."/>
            <person name="Takaichi S."/>
            <person name="Purba E.R."/>
            <person name="Hall M."/>
            <person name="Yu L.J."/>
            <person name="Madigan M.T."/>
            <person name="Mizoguchi A."/>
            <person name="Humbel B.M."/>
            <person name="Kimura Y."/>
            <person name="Wang-Otomo Z.Y."/>
        </authorList>
    </citation>
    <scope>STRUCTURE BY ELECTRON MICROSCOPY (2.40 ANGSTROMS) OF 2-145 IN COMPLEX WITH [4FE-4S] CLUSTER</scope>
</reference>
<dbReference type="SMR" id="A1WXH6"/>
<evidence type="ECO:0000256" key="4">
    <source>
        <dbReference type="ARBA" id="ARBA00022485"/>
    </source>
</evidence>
<keyword evidence="10" id="KW-0732">Signal</keyword>
<keyword evidence="8 9" id="KW-0411">Iron-sulfur</keyword>
<dbReference type="Proteomes" id="UP000000647">
    <property type="component" value="Chromosome"/>
</dbReference>
<evidence type="ECO:0000256" key="9">
    <source>
        <dbReference type="RuleBase" id="RU000620"/>
    </source>
</evidence>
<keyword evidence="13" id="KW-1185">Reference proteome</keyword>
<organism evidence="12 13">
    <name type="scientific">Halorhodospira halophila (strain DSM 244 / SL1)</name>
    <name type="common">Ectothiorhodospira halophila (strain DSM 244 / SL1)</name>
    <dbReference type="NCBI Taxonomy" id="349124"/>
    <lineage>
        <taxon>Bacteria</taxon>
        <taxon>Pseudomonadati</taxon>
        <taxon>Pseudomonadota</taxon>
        <taxon>Gammaproteobacteria</taxon>
        <taxon>Chromatiales</taxon>
        <taxon>Ectothiorhodospiraceae</taxon>
        <taxon>Halorhodospira</taxon>
    </lineage>
</organism>
<dbReference type="PROSITE" id="PS51373">
    <property type="entry name" value="HIPIP"/>
    <property type="match status" value="1"/>
</dbReference>
<evidence type="ECO:0000259" key="11">
    <source>
        <dbReference type="PROSITE" id="PS51373"/>
    </source>
</evidence>
<dbReference type="GO" id="GO:0009055">
    <property type="term" value="F:electron transfer activity"/>
    <property type="evidence" value="ECO:0007669"/>
    <property type="project" value="InterPro"/>
</dbReference>
<dbReference type="SUPFAM" id="SSF57652">
    <property type="entry name" value="HIPIP (high potential iron protein)"/>
    <property type="match status" value="1"/>
</dbReference>
<protein>
    <recommendedName>
        <fullName evidence="9">High-potential iron-sulfur protein</fullName>
        <shortName evidence="9">HiPIP</shortName>
    </recommendedName>
</protein>
<accession>A1WXH6</accession>
<reference evidence="13" key="1">
    <citation type="submission" date="2006-12" db="EMBL/GenBank/DDBJ databases">
        <title>Complete sequence of Halorhodospira halophila SL1.</title>
        <authorList>
            <consortium name="US DOE Joint Genome Institute"/>
            <person name="Copeland A."/>
            <person name="Lucas S."/>
            <person name="Lapidus A."/>
            <person name="Barry K."/>
            <person name="Detter J.C."/>
            <person name="Glavina del Rio T."/>
            <person name="Hammon N."/>
            <person name="Israni S."/>
            <person name="Dalin E."/>
            <person name="Tice H."/>
            <person name="Pitluck S."/>
            <person name="Saunders E."/>
            <person name="Brettin T."/>
            <person name="Bruce D."/>
            <person name="Han C."/>
            <person name="Tapia R."/>
            <person name="Schmutz J."/>
            <person name="Larimer F."/>
            <person name="Land M."/>
            <person name="Hauser L."/>
            <person name="Kyrpides N."/>
            <person name="Mikhailova N."/>
            <person name="Hoff W."/>
            <person name="Richardson P."/>
        </authorList>
    </citation>
    <scope>NUCLEOTIDE SEQUENCE [LARGE SCALE GENOMIC DNA]</scope>
    <source>
        <strain evidence="13">DSM 244 / SL1</strain>
    </source>
</reference>
<evidence type="ECO:0000256" key="7">
    <source>
        <dbReference type="ARBA" id="ARBA00023004"/>
    </source>
</evidence>
<keyword evidence="6 9" id="KW-0249">Electron transport</keyword>
<evidence type="ECO:0000313" key="13">
    <source>
        <dbReference type="Proteomes" id="UP000000647"/>
    </source>
</evidence>
<feature type="binding site" evidence="14">
    <location>
        <position position="103"/>
    </location>
    <ligand>
        <name>[4Fe-4S] cluster</name>
        <dbReference type="ChEBI" id="CHEBI:49883"/>
    </ligand>
</feature>
<keyword evidence="14" id="KW-0002">3D-structure</keyword>
<dbReference type="KEGG" id="hha:Hhal_1624"/>
<dbReference type="PDB" id="8Z82">
    <property type="method" value="EM"/>
    <property type="resolution" value="2.40 A"/>
    <property type="chains" value="a=2-145"/>
</dbReference>
<evidence type="ECO:0000256" key="3">
    <source>
        <dbReference type="ARBA" id="ARBA00022448"/>
    </source>
</evidence>
<dbReference type="EMDB" id="EMD-39836"/>
<gene>
    <name evidence="12" type="ordered locus">Hhal_1624</name>
</gene>
<comment type="subunit">
    <text evidence="2 9">Homodimer.</text>
</comment>
<feature type="domain" description="High potential iron-sulfur proteins family profile" evidence="11">
    <location>
        <begin position="47"/>
        <end position="128"/>
    </location>
</feature>
<dbReference type="Gene3D" id="4.10.490.10">
    <property type="entry name" value="High potential iron-sulphur protein"/>
    <property type="match status" value="1"/>
</dbReference>
<dbReference type="GO" id="GO:0051539">
    <property type="term" value="F:4 iron, 4 sulfur cluster binding"/>
    <property type="evidence" value="ECO:0007669"/>
    <property type="project" value="UniProtKB-KW"/>
</dbReference>
<evidence type="ECO:0007829" key="14">
    <source>
        <dbReference type="PDB" id="8Z82"/>
    </source>
</evidence>
<comment type="similarity">
    <text evidence="9">Belongs to the high-potential iron-sulfur protein (HiPIP) family.</text>
</comment>
<dbReference type="EMBL" id="CP000544">
    <property type="protein sequence ID" value="ABM62388.1"/>
    <property type="molecule type" value="Genomic_DNA"/>
</dbReference>
<dbReference type="InterPro" id="IPR036369">
    <property type="entry name" value="HIPIP_sf"/>
</dbReference>
<evidence type="ECO:0000313" key="12">
    <source>
        <dbReference type="EMBL" id="ABM62388.1"/>
    </source>
</evidence>
<keyword evidence="5 9" id="KW-0479">Metal-binding</keyword>
<keyword evidence="7 9" id="KW-0408">Iron</keyword>
<name>A1WXH6_HALHL</name>
<feature type="binding site" evidence="14">
    <location>
        <position position="120"/>
    </location>
    <ligand>
        <name>[4Fe-4S] cluster</name>
        <dbReference type="ChEBI" id="CHEBI:49883"/>
    </ligand>
</feature>
<proteinExistence type="evidence at protein level"/>
<comment type="function">
    <text evidence="1 9">Specific class of high-redox-potential 4Fe-4S ferredoxins. Functions in anaerobic electron transport in most purple and in some other photosynthetic bacteria and in at least one genus (Paracoccus) of halophilic, denitrifying bacteria.</text>
</comment>
<evidence type="ECO:0000256" key="8">
    <source>
        <dbReference type="ARBA" id="ARBA00023014"/>
    </source>
</evidence>
<reference evidence="12 13" key="2">
    <citation type="journal article" date="2013" name="Stand. Genomic Sci.">
        <title>Complete genome sequence of Halorhodospira halophila SL1.</title>
        <authorList>
            <person name="Challacombe J.F."/>
            <person name="Majid S."/>
            <person name="Deole R."/>
            <person name="Brettin T.S."/>
            <person name="Bruce D."/>
            <person name="Delano S.F."/>
            <person name="Detter J.C."/>
            <person name="Gleasner C.D."/>
            <person name="Han C.S."/>
            <person name="Misra M."/>
            <person name="Reitenga K.G."/>
            <person name="Mikhailova N."/>
            <person name="Woyke T."/>
            <person name="Pitluck S."/>
            <person name="Nolan M."/>
            <person name="Land M.L."/>
            <person name="Saunders E."/>
            <person name="Tapia R."/>
            <person name="Lapidus A."/>
            <person name="Ivanova N."/>
            <person name="Hoff W.D."/>
        </authorList>
    </citation>
    <scope>NUCLEOTIDE SEQUENCE [LARGE SCALE GENOMIC DNA]</scope>
    <source>
        <strain evidence="13">DSM 244 / SL1</strain>
    </source>
</reference>
<feature type="signal peptide" evidence="10">
    <location>
        <begin position="1"/>
        <end position="37"/>
    </location>
</feature>
<keyword evidence="4 9" id="KW-0004">4Fe-4S</keyword>
<dbReference type="Pfam" id="PF01355">
    <property type="entry name" value="HIPIP"/>
    <property type="match status" value="1"/>
</dbReference>
<feature type="binding site" evidence="14">
    <location>
        <position position="88"/>
    </location>
    <ligand>
        <name>[4Fe-4S] cluster</name>
        <dbReference type="ChEBI" id="CHEBI:49883"/>
    </ligand>
</feature>
<dbReference type="RefSeq" id="WP_011814410.1">
    <property type="nucleotide sequence ID" value="NC_008789.1"/>
</dbReference>